<evidence type="ECO:0000313" key="2">
    <source>
        <dbReference type="EMBL" id="NGQ91851.1"/>
    </source>
</evidence>
<dbReference type="RefSeq" id="WP_165050853.1">
    <property type="nucleotide sequence ID" value="NZ_JAALFE010000012.1"/>
</dbReference>
<reference evidence="2 3" key="1">
    <citation type="submission" date="2020-02" db="EMBL/GenBank/DDBJ databases">
        <title>Rhodobacter translucens sp. nov., a novel bacterium isolated from activated sludge.</title>
        <authorList>
            <person name="Liu J."/>
        </authorList>
    </citation>
    <scope>NUCLEOTIDE SEQUENCE [LARGE SCALE GENOMIC DNA]</scope>
    <source>
        <strain evidence="2 3">HX-7-19</strain>
    </source>
</reference>
<evidence type="ECO:0000259" key="1">
    <source>
        <dbReference type="Pfam" id="PF20056"/>
    </source>
</evidence>
<keyword evidence="3" id="KW-1185">Reference proteome</keyword>
<dbReference type="Pfam" id="PF20056">
    <property type="entry name" value="DUF6455"/>
    <property type="match status" value="1"/>
</dbReference>
<dbReference type="AlphaFoldDB" id="A0A6M1UAC5"/>
<organism evidence="2 3">
    <name type="scientific">Paragemmobacter kunshanensis</name>
    <dbReference type="NCBI Taxonomy" id="2583234"/>
    <lineage>
        <taxon>Bacteria</taxon>
        <taxon>Pseudomonadati</taxon>
        <taxon>Pseudomonadota</taxon>
        <taxon>Alphaproteobacteria</taxon>
        <taxon>Rhodobacterales</taxon>
        <taxon>Paracoccaceae</taxon>
        <taxon>Paragemmobacter</taxon>
    </lineage>
</organism>
<protein>
    <recommendedName>
        <fullName evidence="1">DUF6455 domain-containing protein</fullName>
    </recommendedName>
</protein>
<gene>
    <name evidence="2" type="ORF">G5V65_13175</name>
</gene>
<accession>A0A6M1UAC5</accession>
<name>A0A6M1UAC5_9RHOB</name>
<sequence>MIGYVEAPRAWGLTRGMGRAVGVNLTDAVIEGWLSRAELAELVERCQACERSAECQGWLARNVTAEALPAFCPNKAGIEALVAR</sequence>
<dbReference type="InterPro" id="IPR045601">
    <property type="entry name" value="DUF6455"/>
</dbReference>
<dbReference type="Proteomes" id="UP000474758">
    <property type="component" value="Unassembled WGS sequence"/>
</dbReference>
<proteinExistence type="predicted"/>
<feature type="domain" description="DUF6455" evidence="1">
    <location>
        <begin position="7"/>
        <end position="82"/>
    </location>
</feature>
<evidence type="ECO:0000313" key="3">
    <source>
        <dbReference type="Proteomes" id="UP000474758"/>
    </source>
</evidence>
<comment type="caution">
    <text evidence="2">The sequence shown here is derived from an EMBL/GenBank/DDBJ whole genome shotgun (WGS) entry which is preliminary data.</text>
</comment>
<dbReference type="EMBL" id="JAALFE010000012">
    <property type="protein sequence ID" value="NGQ91851.1"/>
    <property type="molecule type" value="Genomic_DNA"/>
</dbReference>